<dbReference type="NCBIfam" id="TIGR00254">
    <property type="entry name" value="GGDEF"/>
    <property type="match status" value="1"/>
</dbReference>
<feature type="domain" description="GGDEF" evidence="2">
    <location>
        <begin position="388"/>
        <end position="520"/>
    </location>
</feature>
<organism evidence="3 4">
    <name type="scientific">Priestia koreensis</name>
    <dbReference type="NCBI Taxonomy" id="284581"/>
    <lineage>
        <taxon>Bacteria</taxon>
        <taxon>Bacillati</taxon>
        <taxon>Bacillota</taxon>
        <taxon>Bacilli</taxon>
        <taxon>Bacillales</taxon>
        <taxon>Bacillaceae</taxon>
        <taxon>Priestia</taxon>
    </lineage>
</organism>
<sequence>MNLYIFDYVVIICISGVITFLLGILAYVKRSTFSGSTTFILICITSCIYIFGHALELTGSTFTEIDGMIKLQYLGLPFIPPLNVVLAMQFLGFDRYLTKRNLVLLFVVPLISVTAVLTNNSHHLFYKAIILKNVGSWVLADLEIGPFYVIHGSYTFGSLFACICILFAYGKKVKSSYRLQLGAMIVASLLPMIASFLYLMGQAPYNMDPVPAVMCITSTLYVIAILSSDMLVIAPIAKEYVFEHMRDGVLVLDPSNHIVDYNEVASCMLGGLNRFSIGQHIEHVWQTQMAETDLPNWQLNKDEEIKRELEWITANGREFVLFHVYPLYKKNGVLAGRTILLSNITSERLLREDLETRAYKDGLTNSFNRSYLVEKGEAYIRSYREDQRALSLIIFDIDYFKSINDTYGHEAGDETIKYVVNKAQSLLDEHVILARYGGEEFVILLPDVMLHEAVHVAEDIRKKLEQRPIQYETNSIAVTASFGVAQFYDHENLNELIKEADKALYYAKNNGRNRVETFGDLS</sequence>
<keyword evidence="1" id="KW-0472">Membrane</keyword>
<evidence type="ECO:0000313" key="4">
    <source>
        <dbReference type="Proteomes" id="UP000037558"/>
    </source>
</evidence>
<evidence type="ECO:0000256" key="1">
    <source>
        <dbReference type="SAM" id="Phobius"/>
    </source>
</evidence>
<feature type="transmembrane region" description="Helical" evidence="1">
    <location>
        <begin position="6"/>
        <end position="28"/>
    </location>
</feature>
<dbReference type="PROSITE" id="PS50887">
    <property type="entry name" value="GGDEF"/>
    <property type="match status" value="1"/>
</dbReference>
<gene>
    <name evidence="3" type="ORF">AMD01_09610</name>
</gene>
<dbReference type="STRING" id="284581.AMD01_09610"/>
<dbReference type="SUPFAM" id="SSF55073">
    <property type="entry name" value="Nucleotide cyclase"/>
    <property type="match status" value="1"/>
</dbReference>
<evidence type="ECO:0000313" key="3">
    <source>
        <dbReference type="EMBL" id="KOO46118.1"/>
    </source>
</evidence>
<dbReference type="Proteomes" id="UP000037558">
    <property type="component" value="Unassembled WGS sequence"/>
</dbReference>
<dbReference type="Gene3D" id="3.30.450.20">
    <property type="entry name" value="PAS domain"/>
    <property type="match status" value="1"/>
</dbReference>
<dbReference type="CDD" id="cd01949">
    <property type="entry name" value="GGDEF"/>
    <property type="match status" value="1"/>
</dbReference>
<feature type="transmembrane region" description="Helical" evidence="1">
    <location>
        <begin position="146"/>
        <end position="169"/>
    </location>
</feature>
<dbReference type="Pfam" id="PF16927">
    <property type="entry name" value="HisKA_7TM"/>
    <property type="match status" value="1"/>
</dbReference>
<protein>
    <recommendedName>
        <fullName evidence="2">GGDEF domain-containing protein</fullName>
    </recommendedName>
</protein>
<feature type="transmembrane region" description="Helical" evidence="1">
    <location>
        <begin position="103"/>
        <end position="126"/>
    </location>
</feature>
<dbReference type="InterPro" id="IPR050469">
    <property type="entry name" value="Diguanylate_Cyclase"/>
</dbReference>
<feature type="transmembrane region" description="Helical" evidence="1">
    <location>
        <begin position="211"/>
        <end position="237"/>
    </location>
</feature>
<dbReference type="FunFam" id="3.30.70.270:FF:000001">
    <property type="entry name" value="Diguanylate cyclase domain protein"/>
    <property type="match status" value="1"/>
</dbReference>
<dbReference type="InterPro" id="IPR035965">
    <property type="entry name" value="PAS-like_dom_sf"/>
</dbReference>
<dbReference type="InterPro" id="IPR031621">
    <property type="entry name" value="HisKA_7TM"/>
</dbReference>
<dbReference type="SMART" id="SM00267">
    <property type="entry name" value="GGDEF"/>
    <property type="match status" value="1"/>
</dbReference>
<keyword evidence="1" id="KW-0812">Transmembrane</keyword>
<dbReference type="EMBL" id="LILC01000013">
    <property type="protein sequence ID" value="KOO46118.1"/>
    <property type="molecule type" value="Genomic_DNA"/>
</dbReference>
<evidence type="ECO:0000259" key="2">
    <source>
        <dbReference type="PROSITE" id="PS50887"/>
    </source>
</evidence>
<comment type="caution">
    <text evidence="3">The sequence shown here is derived from an EMBL/GenBank/DDBJ whole genome shotgun (WGS) entry which is preliminary data.</text>
</comment>
<name>A0A0M0L620_9BACI</name>
<dbReference type="GO" id="GO:0052621">
    <property type="term" value="F:diguanylate cyclase activity"/>
    <property type="evidence" value="ECO:0007669"/>
    <property type="project" value="TreeGrafter"/>
</dbReference>
<dbReference type="PANTHER" id="PTHR45138:SF9">
    <property type="entry name" value="DIGUANYLATE CYCLASE DGCM-RELATED"/>
    <property type="match status" value="1"/>
</dbReference>
<reference evidence="4" key="1">
    <citation type="submission" date="2015-08" db="EMBL/GenBank/DDBJ databases">
        <title>Fjat-14210 dsm16467.</title>
        <authorList>
            <person name="Liu B."/>
            <person name="Wang J."/>
            <person name="Zhu Y."/>
            <person name="Liu G."/>
            <person name="Chen Q."/>
            <person name="Chen Z."/>
            <person name="Lan J."/>
            <person name="Che J."/>
            <person name="Ge C."/>
            <person name="Shi H."/>
            <person name="Pan Z."/>
            <person name="Liu X."/>
        </authorList>
    </citation>
    <scope>NUCLEOTIDE SEQUENCE [LARGE SCALE GENOMIC DNA]</scope>
    <source>
        <strain evidence="4">DSM 16467</strain>
    </source>
</reference>
<proteinExistence type="predicted"/>
<dbReference type="InterPro" id="IPR043128">
    <property type="entry name" value="Rev_trsase/Diguanyl_cyclase"/>
</dbReference>
<dbReference type="Gene3D" id="3.30.70.270">
    <property type="match status" value="1"/>
</dbReference>
<dbReference type="OrthoDB" id="9759607at2"/>
<feature type="transmembrane region" description="Helical" evidence="1">
    <location>
        <begin position="71"/>
        <end position="91"/>
    </location>
</feature>
<dbReference type="InterPro" id="IPR029787">
    <property type="entry name" value="Nucleotide_cyclase"/>
</dbReference>
<keyword evidence="4" id="KW-1185">Reference proteome</keyword>
<feature type="transmembrane region" description="Helical" evidence="1">
    <location>
        <begin position="33"/>
        <end position="51"/>
    </location>
</feature>
<dbReference type="AlphaFoldDB" id="A0A0M0L620"/>
<dbReference type="PATRIC" id="fig|284581.3.peg.1993"/>
<feature type="transmembrane region" description="Helical" evidence="1">
    <location>
        <begin position="181"/>
        <end position="199"/>
    </location>
</feature>
<dbReference type="PANTHER" id="PTHR45138">
    <property type="entry name" value="REGULATORY COMPONENTS OF SENSORY TRANSDUCTION SYSTEM"/>
    <property type="match status" value="1"/>
</dbReference>
<dbReference type="RefSeq" id="WP_053401184.1">
    <property type="nucleotide sequence ID" value="NZ_LILC01000013.1"/>
</dbReference>
<dbReference type="InterPro" id="IPR000160">
    <property type="entry name" value="GGDEF_dom"/>
</dbReference>
<accession>A0A0M0L620</accession>
<keyword evidence="1" id="KW-1133">Transmembrane helix</keyword>
<dbReference type="SUPFAM" id="SSF55785">
    <property type="entry name" value="PYP-like sensor domain (PAS domain)"/>
    <property type="match status" value="1"/>
</dbReference>
<dbReference type="Pfam" id="PF00990">
    <property type="entry name" value="GGDEF"/>
    <property type="match status" value="1"/>
</dbReference>